<keyword evidence="1" id="KW-0808">Transferase</keyword>
<sequence>MDNVTGQAPIFKPGDVLNNTYRIEAILGRGGTSEVYRCRSEISGKVVALKVLRSEFAGNADYLALMTREENVRDIHHDTIVHYYDTQRTPDGTVYLVMDFVDGPSLDAKMRAGGMSAEALLTVAGRVLEGLAAAHGRNIIHRDLSPDNIILRGDDPAKATIIDFGIAKDSNPGAETIVGGEFAGKYAFAAPEQLAGKADPRADLYALGALLLAIFRGRSPDSGANLMEVVNRKAQPLDTSGVPQPLGELIDRLSAPAPEARFQSAEAALAFLRTASAAPDATVIVPRKATPPAPARVASAPKPAPDAPGSPASGGPKRRTALIAAALALLVVALGAVEFATGTLGIFTPRLPWAKPFTLQISRVDGAGPVAEGFVPSQETAQLLGAALAAQGGMPPTLTVARGDLAEGWGQGVVQLVQTLADLPEYRLSVSDNQVTANGLTNIRADYDRLKTELVAMPTGLTGTAQLELGPRILSPQTVISILRAHEDCGRLTVADAPSTGWGAGANLHVTGRVAHAETQAALRDALTEAIGNRVAQLDLEVLNPTLCLMDANTPSAEPAGLVFTFGYGDRPDPNPKAQYVVGDNPVIDLTLPADLKDGYLYVSVLDVSGNVFHLLPNVNRQENRIRDLGDGPLRLSYGLEQAKGSDRLAFTVDGSSLGKTRLIALISDQPLFDSLRPITESAESYAKALQEVSVPVRSLDSAILTTSKP</sequence>
<keyword evidence="4 5" id="KW-0067">ATP-binding</keyword>
<name>A0ABW7LK54_9RHOB</name>
<keyword evidence="2 5" id="KW-0547">Nucleotide-binding</keyword>
<feature type="domain" description="Protein kinase" evidence="7">
    <location>
        <begin position="21"/>
        <end position="272"/>
    </location>
</feature>
<dbReference type="SUPFAM" id="SSF56112">
    <property type="entry name" value="Protein kinase-like (PK-like)"/>
    <property type="match status" value="1"/>
</dbReference>
<organism evidence="8 9">
    <name type="scientific">Paracoccus broussonetiae subsp. drimophilus</name>
    <dbReference type="NCBI Taxonomy" id="3373869"/>
    <lineage>
        <taxon>Bacteria</taxon>
        <taxon>Pseudomonadati</taxon>
        <taxon>Pseudomonadota</taxon>
        <taxon>Alphaproteobacteria</taxon>
        <taxon>Rhodobacterales</taxon>
        <taxon>Paracoccaceae</taxon>
        <taxon>Paracoccus</taxon>
        <taxon>Paracoccus broussonetiae</taxon>
    </lineage>
</organism>
<dbReference type="InterPro" id="IPR011009">
    <property type="entry name" value="Kinase-like_dom_sf"/>
</dbReference>
<dbReference type="Pfam" id="PF00069">
    <property type="entry name" value="Pkinase"/>
    <property type="match status" value="1"/>
</dbReference>
<dbReference type="CDD" id="cd14014">
    <property type="entry name" value="STKc_PknB_like"/>
    <property type="match status" value="1"/>
</dbReference>
<dbReference type="InterPro" id="IPR000719">
    <property type="entry name" value="Prot_kinase_dom"/>
</dbReference>
<keyword evidence="3 8" id="KW-0418">Kinase</keyword>
<evidence type="ECO:0000256" key="5">
    <source>
        <dbReference type="PROSITE-ProRule" id="PRU10141"/>
    </source>
</evidence>
<evidence type="ECO:0000256" key="4">
    <source>
        <dbReference type="ARBA" id="ARBA00022840"/>
    </source>
</evidence>
<gene>
    <name evidence="8" type="ORF">ACHFJ0_03535</name>
</gene>
<evidence type="ECO:0000256" key="6">
    <source>
        <dbReference type="SAM" id="MobiDB-lite"/>
    </source>
</evidence>
<evidence type="ECO:0000256" key="2">
    <source>
        <dbReference type="ARBA" id="ARBA00022741"/>
    </source>
</evidence>
<proteinExistence type="predicted"/>
<comment type="caution">
    <text evidence="8">The sequence shown here is derived from an EMBL/GenBank/DDBJ whole genome shotgun (WGS) entry which is preliminary data.</text>
</comment>
<feature type="binding site" evidence="5">
    <location>
        <position position="50"/>
    </location>
    <ligand>
        <name>ATP</name>
        <dbReference type="ChEBI" id="CHEBI:30616"/>
    </ligand>
</feature>
<dbReference type="Proteomes" id="UP001609376">
    <property type="component" value="Unassembled WGS sequence"/>
</dbReference>
<dbReference type="InterPro" id="IPR017441">
    <property type="entry name" value="Protein_kinase_ATP_BS"/>
</dbReference>
<dbReference type="PROSITE" id="PS50011">
    <property type="entry name" value="PROTEIN_KINASE_DOM"/>
    <property type="match status" value="1"/>
</dbReference>
<dbReference type="RefSeq" id="WP_395131944.1">
    <property type="nucleotide sequence ID" value="NZ_JBIMPR010000002.1"/>
</dbReference>
<dbReference type="PROSITE" id="PS00109">
    <property type="entry name" value="PROTEIN_KINASE_TYR"/>
    <property type="match status" value="1"/>
</dbReference>
<evidence type="ECO:0000313" key="8">
    <source>
        <dbReference type="EMBL" id="MFH5773297.1"/>
    </source>
</evidence>
<evidence type="ECO:0000256" key="1">
    <source>
        <dbReference type="ARBA" id="ARBA00022679"/>
    </source>
</evidence>
<dbReference type="PANTHER" id="PTHR43289">
    <property type="entry name" value="MITOGEN-ACTIVATED PROTEIN KINASE KINASE KINASE 20-RELATED"/>
    <property type="match status" value="1"/>
</dbReference>
<dbReference type="Gene3D" id="3.30.200.20">
    <property type="entry name" value="Phosphorylase Kinase, domain 1"/>
    <property type="match status" value="1"/>
</dbReference>
<evidence type="ECO:0000313" key="9">
    <source>
        <dbReference type="Proteomes" id="UP001609376"/>
    </source>
</evidence>
<dbReference type="PROSITE" id="PS00107">
    <property type="entry name" value="PROTEIN_KINASE_ATP"/>
    <property type="match status" value="1"/>
</dbReference>
<feature type="region of interest" description="Disordered" evidence="6">
    <location>
        <begin position="292"/>
        <end position="316"/>
    </location>
</feature>
<accession>A0ABW7LK54</accession>
<protein>
    <submittedName>
        <fullName evidence="8">Protein kinase</fullName>
    </submittedName>
</protein>
<dbReference type="Gene3D" id="1.10.510.10">
    <property type="entry name" value="Transferase(Phosphotransferase) domain 1"/>
    <property type="match status" value="1"/>
</dbReference>
<dbReference type="Gene3D" id="3.40.1520.20">
    <property type="match status" value="1"/>
</dbReference>
<dbReference type="PANTHER" id="PTHR43289:SF6">
    <property type="entry name" value="SERINE_THREONINE-PROTEIN KINASE NEKL-3"/>
    <property type="match status" value="1"/>
</dbReference>
<evidence type="ECO:0000259" key="7">
    <source>
        <dbReference type="PROSITE" id="PS50011"/>
    </source>
</evidence>
<dbReference type="EMBL" id="JBIMPR010000002">
    <property type="protein sequence ID" value="MFH5773297.1"/>
    <property type="molecule type" value="Genomic_DNA"/>
</dbReference>
<dbReference type="GO" id="GO:0016301">
    <property type="term" value="F:kinase activity"/>
    <property type="evidence" value="ECO:0007669"/>
    <property type="project" value="UniProtKB-KW"/>
</dbReference>
<evidence type="ECO:0000256" key="3">
    <source>
        <dbReference type="ARBA" id="ARBA00022777"/>
    </source>
</evidence>
<reference evidence="8 9" key="1">
    <citation type="submission" date="2024-10" db="EMBL/GenBank/DDBJ databases">
        <title>Paracoccus drimophilus sp. nov., a novel bacterium from corn roots in Hunan.</title>
        <authorList>
            <person name="Li X."/>
        </authorList>
    </citation>
    <scope>NUCLEOTIDE SEQUENCE [LARGE SCALE GENOMIC DNA]</scope>
    <source>
        <strain evidence="8 9">NGMCC 1.201697</strain>
    </source>
</reference>
<keyword evidence="9" id="KW-1185">Reference proteome</keyword>
<dbReference type="InterPro" id="IPR008266">
    <property type="entry name" value="Tyr_kinase_AS"/>
</dbReference>